<dbReference type="Gene3D" id="3.90.1200.10">
    <property type="match status" value="1"/>
</dbReference>
<feature type="domain" description="Aminoglycoside phosphotransferase" evidence="1">
    <location>
        <begin position="17"/>
        <end position="191"/>
    </location>
</feature>
<gene>
    <name evidence="2" type="ORF">FPZ45_21720</name>
</gene>
<dbReference type="Proteomes" id="UP000316330">
    <property type="component" value="Unassembled WGS sequence"/>
</dbReference>
<protein>
    <submittedName>
        <fullName evidence="2">Phosphotransferase</fullName>
    </submittedName>
</protein>
<dbReference type="EMBL" id="VNJJ01000017">
    <property type="protein sequence ID" value="TVX96326.1"/>
    <property type="molecule type" value="Genomic_DNA"/>
</dbReference>
<dbReference type="OrthoDB" id="9800774at2"/>
<evidence type="ECO:0000313" key="2">
    <source>
        <dbReference type="EMBL" id="TVX96326.1"/>
    </source>
</evidence>
<reference evidence="2 3" key="1">
    <citation type="submission" date="2019-07" db="EMBL/GenBank/DDBJ databases">
        <authorList>
            <person name="Kim J."/>
        </authorList>
    </citation>
    <scope>NUCLEOTIDE SEQUENCE [LARGE SCALE GENOMIC DNA]</scope>
    <source>
        <strain evidence="2 3">G13</strain>
    </source>
</reference>
<name>A0A559J910_9BACL</name>
<evidence type="ECO:0000259" key="1">
    <source>
        <dbReference type="Pfam" id="PF01636"/>
    </source>
</evidence>
<evidence type="ECO:0000313" key="3">
    <source>
        <dbReference type="Proteomes" id="UP000316330"/>
    </source>
</evidence>
<dbReference type="RefSeq" id="WP_144706449.1">
    <property type="nucleotide sequence ID" value="NZ_VNJJ01000017.1"/>
</dbReference>
<dbReference type="InterPro" id="IPR002575">
    <property type="entry name" value="Aminoglycoside_PTrfase"/>
</dbReference>
<organism evidence="2 3">
    <name type="scientific">Cohnella terricola</name>
    <dbReference type="NCBI Taxonomy" id="1289167"/>
    <lineage>
        <taxon>Bacteria</taxon>
        <taxon>Bacillati</taxon>
        <taxon>Bacillota</taxon>
        <taxon>Bacilli</taxon>
        <taxon>Bacillales</taxon>
        <taxon>Paenibacillaceae</taxon>
        <taxon>Cohnella</taxon>
    </lineage>
</organism>
<dbReference type="GO" id="GO:0016740">
    <property type="term" value="F:transferase activity"/>
    <property type="evidence" value="ECO:0007669"/>
    <property type="project" value="UniProtKB-KW"/>
</dbReference>
<accession>A0A559J910</accession>
<proteinExistence type="predicted"/>
<keyword evidence="2" id="KW-0808">Transferase</keyword>
<keyword evidence="3" id="KW-1185">Reference proteome</keyword>
<dbReference type="SUPFAM" id="SSF56112">
    <property type="entry name" value="Protein kinase-like (PK-like)"/>
    <property type="match status" value="1"/>
</dbReference>
<sequence>MNTKPIIATGRTAEIIEYDNEHVLKLFRPDLPEHLVEMEFNNSKAVYETGVHCPEPIEMREYGGRKGILYTRISGSTMLQTLFQNPSVLTEEARKFAAIHIDIHKRSVEKVPAQKERLEEQIKHAPLMTAQEKDQVAERLRKLRNGDQLCHGDFHPDNIIHGESTDWVIDWMTATRGNPAGDVARTYLMLKFGQVAEEMPQDVQAMVAQVRNRILEIYLEEYLNQSSVTMDDIRDWTLPLAAARLGEWIPKEEKKQLLEWIRSHL</sequence>
<dbReference type="AlphaFoldDB" id="A0A559J910"/>
<comment type="caution">
    <text evidence="2">The sequence shown here is derived from an EMBL/GenBank/DDBJ whole genome shotgun (WGS) entry which is preliminary data.</text>
</comment>
<dbReference type="Pfam" id="PF01636">
    <property type="entry name" value="APH"/>
    <property type="match status" value="1"/>
</dbReference>
<dbReference type="InterPro" id="IPR011009">
    <property type="entry name" value="Kinase-like_dom_sf"/>
</dbReference>